<dbReference type="GO" id="GO:0005694">
    <property type="term" value="C:chromosome"/>
    <property type="evidence" value="ECO:0007669"/>
    <property type="project" value="TreeGrafter"/>
</dbReference>
<dbReference type="PROSITE" id="PS51192">
    <property type="entry name" value="HELICASE_ATP_BIND_1"/>
    <property type="match status" value="1"/>
</dbReference>
<keyword evidence="13" id="KW-0863">Zinc-finger</keyword>
<keyword evidence="13" id="KW-0479">Metal-binding</keyword>
<evidence type="ECO:0000256" key="1">
    <source>
        <dbReference type="ARBA" id="ARBA00004123"/>
    </source>
</evidence>
<dbReference type="SUPFAM" id="SSF57756">
    <property type="entry name" value="Retrovirus zinc finger-like domains"/>
    <property type="match status" value="1"/>
</dbReference>
<dbReference type="SMART" id="SM00343">
    <property type="entry name" value="ZnF_C2HC"/>
    <property type="match status" value="1"/>
</dbReference>
<dbReference type="GO" id="GO:0009378">
    <property type="term" value="F:four-way junction helicase activity"/>
    <property type="evidence" value="ECO:0007669"/>
    <property type="project" value="TreeGrafter"/>
</dbReference>
<keyword evidence="7" id="KW-0238">DNA-binding</keyword>
<dbReference type="GO" id="GO:0008270">
    <property type="term" value="F:zinc ion binding"/>
    <property type="evidence" value="ECO:0007669"/>
    <property type="project" value="UniProtKB-KW"/>
</dbReference>
<evidence type="ECO:0000256" key="13">
    <source>
        <dbReference type="PROSITE-ProRule" id="PRU00047"/>
    </source>
</evidence>
<keyword evidence="5 17" id="KW-0347">Helicase</keyword>
<evidence type="ECO:0000256" key="7">
    <source>
        <dbReference type="ARBA" id="ARBA00023125"/>
    </source>
</evidence>
<dbReference type="Pfam" id="PF00270">
    <property type="entry name" value="DEAD"/>
    <property type="match status" value="1"/>
</dbReference>
<keyword evidence="8" id="KW-0413">Isomerase</keyword>
<dbReference type="GO" id="GO:0000724">
    <property type="term" value="P:double-strand break repair via homologous recombination"/>
    <property type="evidence" value="ECO:0007669"/>
    <property type="project" value="TreeGrafter"/>
</dbReference>
<dbReference type="InterPro" id="IPR014001">
    <property type="entry name" value="Helicase_ATP-bd"/>
</dbReference>
<feature type="domain" description="Helicase ATP-binding" evidence="15">
    <location>
        <begin position="378"/>
        <end position="551"/>
    </location>
</feature>
<dbReference type="EC" id="5.6.2.4" evidence="11"/>
<organism evidence="17 18">
    <name type="scientific">Fasciola gigantica</name>
    <name type="common">Giant liver fluke</name>
    <dbReference type="NCBI Taxonomy" id="46835"/>
    <lineage>
        <taxon>Eukaryota</taxon>
        <taxon>Metazoa</taxon>
        <taxon>Spiralia</taxon>
        <taxon>Lophotrochozoa</taxon>
        <taxon>Platyhelminthes</taxon>
        <taxon>Trematoda</taxon>
        <taxon>Digenea</taxon>
        <taxon>Plagiorchiida</taxon>
        <taxon>Echinostomata</taxon>
        <taxon>Echinostomatoidea</taxon>
        <taxon>Fasciolidae</taxon>
        <taxon>Fasciola</taxon>
    </lineage>
</organism>
<evidence type="ECO:0000259" key="16">
    <source>
        <dbReference type="PROSITE" id="PS51194"/>
    </source>
</evidence>
<dbReference type="InterPro" id="IPR027417">
    <property type="entry name" value="P-loop_NTPase"/>
</dbReference>
<reference evidence="17 18" key="1">
    <citation type="submission" date="2019-04" db="EMBL/GenBank/DDBJ databases">
        <title>Annotation for the trematode Fasciola gigantica.</title>
        <authorList>
            <person name="Choi Y.-J."/>
        </authorList>
    </citation>
    <scope>NUCLEOTIDE SEQUENCE [LARGE SCALE GENOMIC DNA]</scope>
    <source>
        <strain evidence="17">Uganda_cow_1</strain>
    </source>
</reference>
<evidence type="ECO:0000256" key="2">
    <source>
        <dbReference type="ARBA" id="ARBA00005446"/>
    </source>
</evidence>
<dbReference type="OrthoDB" id="10261556at2759"/>
<comment type="catalytic activity">
    <reaction evidence="12">
        <text>ATP + H2O = ADP + phosphate + H(+)</text>
        <dbReference type="Rhea" id="RHEA:13065"/>
        <dbReference type="ChEBI" id="CHEBI:15377"/>
        <dbReference type="ChEBI" id="CHEBI:15378"/>
        <dbReference type="ChEBI" id="CHEBI:30616"/>
        <dbReference type="ChEBI" id="CHEBI:43474"/>
        <dbReference type="ChEBI" id="CHEBI:456216"/>
    </reaction>
</comment>
<evidence type="ECO:0000259" key="14">
    <source>
        <dbReference type="PROSITE" id="PS50158"/>
    </source>
</evidence>
<evidence type="ECO:0000256" key="9">
    <source>
        <dbReference type="ARBA" id="ARBA00023242"/>
    </source>
</evidence>
<dbReference type="EMBL" id="SUNJ01006521">
    <property type="protein sequence ID" value="TPP62717.1"/>
    <property type="molecule type" value="Genomic_DNA"/>
</dbReference>
<dbReference type="SMART" id="SM00490">
    <property type="entry name" value="HELICc"/>
    <property type="match status" value="1"/>
</dbReference>
<dbReference type="GO" id="GO:0016787">
    <property type="term" value="F:hydrolase activity"/>
    <property type="evidence" value="ECO:0007669"/>
    <property type="project" value="UniProtKB-KW"/>
</dbReference>
<keyword evidence="4" id="KW-0378">Hydrolase</keyword>
<comment type="caution">
    <text evidence="17">The sequence shown here is derived from an EMBL/GenBank/DDBJ whole genome shotgun (WGS) entry which is preliminary data.</text>
</comment>
<dbReference type="PANTHER" id="PTHR13710:SF108">
    <property type="entry name" value="ATP-DEPENDENT DNA HELICASE Q4"/>
    <property type="match status" value="1"/>
</dbReference>
<evidence type="ECO:0000256" key="10">
    <source>
        <dbReference type="ARBA" id="ARBA00034617"/>
    </source>
</evidence>
<evidence type="ECO:0000313" key="18">
    <source>
        <dbReference type="Proteomes" id="UP000316759"/>
    </source>
</evidence>
<comment type="subcellular location">
    <subcellularLocation>
        <location evidence="1">Nucleus</location>
    </subcellularLocation>
</comment>
<comment type="catalytic activity">
    <reaction evidence="10">
        <text>Couples ATP hydrolysis with the unwinding of duplex DNA by translocating in the 3'-5' direction.</text>
        <dbReference type="EC" id="5.6.2.4"/>
    </reaction>
</comment>
<dbReference type="AlphaFoldDB" id="A0A504YXB7"/>
<dbReference type="PROSITE" id="PS50158">
    <property type="entry name" value="ZF_CCHC"/>
    <property type="match status" value="1"/>
</dbReference>
<dbReference type="Gene3D" id="3.40.50.300">
    <property type="entry name" value="P-loop containing nucleotide triphosphate hydrolases"/>
    <property type="match status" value="2"/>
</dbReference>
<keyword evidence="3" id="KW-0547">Nucleotide-binding</keyword>
<dbReference type="InterPro" id="IPR011545">
    <property type="entry name" value="DEAD/DEAH_box_helicase_dom"/>
</dbReference>
<name>A0A504YXB7_FASGI</name>
<protein>
    <recommendedName>
        <fullName evidence="11">DNA 3'-5' helicase</fullName>
        <ecNumber evidence="11">5.6.2.4</ecNumber>
    </recommendedName>
</protein>
<dbReference type="STRING" id="46835.A0A504YXB7"/>
<evidence type="ECO:0000256" key="12">
    <source>
        <dbReference type="ARBA" id="ARBA00049360"/>
    </source>
</evidence>
<evidence type="ECO:0000256" key="6">
    <source>
        <dbReference type="ARBA" id="ARBA00022840"/>
    </source>
</evidence>
<comment type="similarity">
    <text evidence="2">Belongs to the helicase family. RecQ subfamily.</text>
</comment>
<evidence type="ECO:0000256" key="8">
    <source>
        <dbReference type="ARBA" id="ARBA00023235"/>
    </source>
</evidence>
<feature type="domain" description="CCHC-type" evidence="14">
    <location>
        <begin position="269"/>
        <end position="284"/>
    </location>
</feature>
<dbReference type="Pfam" id="PF00098">
    <property type="entry name" value="zf-CCHC"/>
    <property type="match status" value="1"/>
</dbReference>
<dbReference type="FunFam" id="3.40.50.300:FF:000772">
    <property type="entry name" value="ATP-dependent DNA helicase Q4"/>
    <property type="match status" value="1"/>
</dbReference>
<dbReference type="Pfam" id="PF00271">
    <property type="entry name" value="Helicase_C"/>
    <property type="match status" value="1"/>
</dbReference>
<evidence type="ECO:0000313" key="17">
    <source>
        <dbReference type="EMBL" id="TPP62717.1"/>
    </source>
</evidence>
<dbReference type="PROSITE" id="PS51194">
    <property type="entry name" value="HELICASE_CTER"/>
    <property type="match status" value="1"/>
</dbReference>
<proteinExistence type="inferred from homology"/>
<evidence type="ECO:0000259" key="15">
    <source>
        <dbReference type="PROSITE" id="PS51192"/>
    </source>
</evidence>
<evidence type="ECO:0000256" key="4">
    <source>
        <dbReference type="ARBA" id="ARBA00022801"/>
    </source>
</evidence>
<evidence type="ECO:0000256" key="5">
    <source>
        <dbReference type="ARBA" id="ARBA00022806"/>
    </source>
</evidence>
<sequence length="1126" mass="126431">MESNPWDVRPSANAYSSVKNRRSCQERLVEKIKLNRDLSVPVSKLKECSKPGAKICVLRKFGLEVANEDDTLNNSADCVPCRMVPLKEVTPNVQKISVHKEVKNNNYCVAKFNEISKSHPRPLQNLQKCGSFMRKAVGLETNNNTVPVASNENTPQDIPPVNCELKSSYADVIGPKPKELVDIDLPEPVAPSSVRPSQVICVVSAHKTGSRAVTTNRTFNPPTKNYLKLNLRKKCFSKKGAMRQRFLQRQVRHAKFKRKFSAWSKEGSKCFRCGVTGHWANKCPATVMESKTPVESNTNERYASRLATAIWRILDTKELDRRYMPAQLEDLYHGHNVSPGHVTLERTPNSVNIYREQVHGCLQKMGFKSFRPGQELIILRTLFGISSLAVLPTAAGKSLCYQIPATILQKEHGSVALIVSPLISLMQDQILNFSSDLDGAYLNSSQSLTTKEEILEKARNGQYAFLLVSPEALVETDWLLQPGRLPKISFVCVDEAHCLADWSHHFRPSYLRVCQILRNSLGVRCFLGLSATCTPSTIANVCKNLGMPESSPRLAGDRIDEETLLGPGYVQPTLSPIPTNLIITASTDSSRDEALLGLLTRAPFNELTGGILVYCATRDQTERLASFVRTSLQSVVDKVGRRRLEWSTAAYHAGQTSSERARIQKRFMTGRLRVLFATSAFGMGVNKSDLQAVIHYSLTRSFENYIQVTEIGRVGRSNQVAYCHAFLPPGLLTDPQEANELRRHIFANHIDVVMVKRLLRMMFQQVSCTCRPSESGASFNCQGHVHTIDPAQVERDLDIKPESLATVLAYMELDTKDPLVTILQHGYRSALVDCYGGPAEMAYASQHCLAVAAGISVTCEEKNVSERSDFCSTVRQLTLDLPYLCNRWGWRPSTVRQELKNLEWHGSAAGHGSGPHRTGIQIQMSDWSWWFWIHQVPVREELLENCLTSLIQRLHTVETAGLTSLDQLTRVLAQVAKAQFDQIYPDQSVSTKEMEMIIKEREERSSSVHKLIQTHFQTTQPNATLELPSKSDALLNFSWPPPVTESQIQSVRSKVREFLGTHGPSLGEQITGRCLANLFHGISSPQFPAKIWARNHHVWRRHLDIDWPELNRVASEELRLNVHMFV</sequence>
<dbReference type="InterPro" id="IPR036875">
    <property type="entry name" value="Znf_CCHC_sf"/>
</dbReference>
<keyword evidence="9" id="KW-0539">Nucleus</keyword>
<dbReference type="PANTHER" id="PTHR13710">
    <property type="entry name" value="DNA HELICASE RECQ FAMILY MEMBER"/>
    <property type="match status" value="1"/>
</dbReference>
<keyword evidence="13" id="KW-0862">Zinc</keyword>
<dbReference type="SMART" id="SM00487">
    <property type="entry name" value="DEXDc"/>
    <property type="match status" value="1"/>
</dbReference>
<dbReference type="SUPFAM" id="SSF52540">
    <property type="entry name" value="P-loop containing nucleoside triphosphate hydrolases"/>
    <property type="match status" value="1"/>
</dbReference>
<dbReference type="GO" id="GO:0003677">
    <property type="term" value="F:DNA binding"/>
    <property type="evidence" value="ECO:0007669"/>
    <property type="project" value="UniProtKB-KW"/>
</dbReference>
<dbReference type="InterPro" id="IPR001650">
    <property type="entry name" value="Helicase_C-like"/>
</dbReference>
<dbReference type="GO" id="GO:0005737">
    <property type="term" value="C:cytoplasm"/>
    <property type="evidence" value="ECO:0007669"/>
    <property type="project" value="TreeGrafter"/>
</dbReference>
<dbReference type="GO" id="GO:0005634">
    <property type="term" value="C:nucleus"/>
    <property type="evidence" value="ECO:0007669"/>
    <property type="project" value="UniProtKB-SubCell"/>
</dbReference>
<gene>
    <name evidence="17" type="ORF">FGIG_09676</name>
</gene>
<evidence type="ECO:0000256" key="3">
    <source>
        <dbReference type="ARBA" id="ARBA00022741"/>
    </source>
</evidence>
<dbReference type="Gene3D" id="4.10.60.10">
    <property type="entry name" value="Zinc finger, CCHC-type"/>
    <property type="match status" value="1"/>
</dbReference>
<accession>A0A504YXB7</accession>
<keyword evidence="18" id="KW-1185">Reference proteome</keyword>
<evidence type="ECO:0000256" key="11">
    <source>
        <dbReference type="ARBA" id="ARBA00034808"/>
    </source>
</evidence>
<keyword evidence="6" id="KW-0067">ATP-binding</keyword>
<dbReference type="GO" id="GO:0005524">
    <property type="term" value="F:ATP binding"/>
    <property type="evidence" value="ECO:0007669"/>
    <property type="project" value="UniProtKB-KW"/>
</dbReference>
<dbReference type="GO" id="GO:0043138">
    <property type="term" value="F:3'-5' DNA helicase activity"/>
    <property type="evidence" value="ECO:0007669"/>
    <property type="project" value="UniProtKB-EC"/>
</dbReference>
<dbReference type="Proteomes" id="UP000316759">
    <property type="component" value="Unassembled WGS sequence"/>
</dbReference>
<feature type="domain" description="Helicase C-terminal" evidence="16">
    <location>
        <begin position="599"/>
        <end position="767"/>
    </location>
</feature>
<dbReference type="InterPro" id="IPR001878">
    <property type="entry name" value="Znf_CCHC"/>
</dbReference>